<feature type="compositionally biased region" description="Basic and acidic residues" evidence="1">
    <location>
        <begin position="26"/>
        <end position="42"/>
    </location>
</feature>
<feature type="non-terminal residue" evidence="2">
    <location>
        <position position="42"/>
    </location>
</feature>
<dbReference type="Proteomes" id="UP000253664">
    <property type="component" value="Unassembled WGS sequence"/>
</dbReference>
<comment type="caution">
    <text evidence="2">The sequence shown here is derived from an EMBL/GenBank/DDBJ whole genome shotgun (WGS) entry which is preliminary data.</text>
</comment>
<dbReference type="AlphaFoldDB" id="A0A367LM23"/>
<dbReference type="EMBL" id="LKCN02000002">
    <property type="protein sequence ID" value="RCI15450.1"/>
    <property type="molecule type" value="Genomic_DNA"/>
</dbReference>
<name>A0A367LM23_9HYPO</name>
<proteinExistence type="predicted"/>
<gene>
    <name evidence="2" type="ORF">L249_3564</name>
</gene>
<protein>
    <submittedName>
        <fullName evidence="2">Uncharacterized protein</fullName>
    </submittedName>
</protein>
<evidence type="ECO:0000313" key="3">
    <source>
        <dbReference type="Proteomes" id="UP000253664"/>
    </source>
</evidence>
<reference evidence="2 3" key="1">
    <citation type="journal article" date="2015" name="BMC Genomics">
        <title>Insights from the genome of Ophiocordyceps polyrhachis-furcata to pathogenicity and host specificity in insect fungi.</title>
        <authorList>
            <person name="Wichadakul D."/>
            <person name="Kobmoo N."/>
            <person name="Ingsriswang S."/>
            <person name="Tangphatsornruang S."/>
            <person name="Chantasingh D."/>
            <person name="Luangsa-ard J.J."/>
            <person name="Eurwilaichitr L."/>
        </authorList>
    </citation>
    <scope>NUCLEOTIDE SEQUENCE [LARGE SCALE GENOMIC DNA]</scope>
    <source>
        <strain evidence="2 3">BCC 54312</strain>
    </source>
</reference>
<organism evidence="2 3">
    <name type="scientific">Ophiocordyceps polyrhachis-furcata BCC 54312</name>
    <dbReference type="NCBI Taxonomy" id="1330021"/>
    <lineage>
        <taxon>Eukaryota</taxon>
        <taxon>Fungi</taxon>
        <taxon>Dikarya</taxon>
        <taxon>Ascomycota</taxon>
        <taxon>Pezizomycotina</taxon>
        <taxon>Sordariomycetes</taxon>
        <taxon>Hypocreomycetidae</taxon>
        <taxon>Hypocreales</taxon>
        <taxon>Ophiocordycipitaceae</taxon>
        <taxon>Ophiocordyceps</taxon>
    </lineage>
</organism>
<evidence type="ECO:0000313" key="2">
    <source>
        <dbReference type="EMBL" id="RCI15450.1"/>
    </source>
</evidence>
<accession>A0A367LM23</accession>
<feature type="region of interest" description="Disordered" evidence="1">
    <location>
        <begin position="22"/>
        <end position="42"/>
    </location>
</feature>
<keyword evidence="3" id="KW-1185">Reference proteome</keyword>
<sequence>MEASLPEVECKDRSRNCLRMQATKRATSEPDKHRLEELVLQT</sequence>
<evidence type="ECO:0000256" key="1">
    <source>
        <dbReference type="SAM" id="MobiDB-lite"/>
    </source>
</evidence>